<dbReference type="GO" id="GO:0016705">
    <property type="term" value="F:oxidoreductase activity, acting on paired donors, with incorporation or reduction of molecular oxygen"/>
    <property type="evidence" value="ECO:0007669"/>
    <property type="project" value="InterPro"/>
</dbReference>
<evidence type="ECO:0000256" key="2">
    <source>
        <dbReference type="SAM" id="MobiDB-lite"/>
    </source>
</evidence>
<dbReference type="Gene3D" id="1.10.630.10">
    <property type="entry name" value="Cytochrome P450"/>
    <property type="match status" value="1"/>
</dbReference>
<dbReference type="SUPFAM" id="SSF48264">
    <property type="entry name" value="Cytochrome P450"/>
    <property type="match status" value="1"/>
</dbReference>
<dbReference type="GO" id="GO:0005506">
    <property type="term" value="F:iron ion binding"/>
    <property type="evidence" value="ECO:0007669"/>
    <property type="project" value="InterPro"/>
</dbReference>
<evidence type="ECO:0008006" key="6">
    <source>
        <dbReference type="Google" id="ProtNLM"/>
    </source>
</evidence>
<feature type="region of interest" description="Disordered" evidence="2">
    <location>
        <begin position="458"/>
        <end position="478"/>
    </location>
</feature>
<dbReference type="InterPro" id="IPR036396">
    <property type="entry name" value="Cyt_P450_sf"/>
</dbReference>
<dbReference type="InterPro" id="IPR001128">
    <property type="entry name" value="Cyt_P450"/>
</dbReference>
<organism evidence="4 5">
    <name type="scientific">Paragonimus heterotremus</name>
    <dbReference type="NCBI Taxonomy" id="100268"/>
    <lineage>
        <taxon>Eukaryota</taxon>
        <taxon>Metazoa</taxon>
        <taxon>Spiralia</taxon>
        <taxon>Lophotrochozoa</taxon>
        <taxon>Platyhelminthes</taxon>
        <taxon>Trematoda</taxon>
        <taxon>Digenea</taxon>
        <taxon>Plagiorchiida</taxon>
        <taxon>Troglotremata</taxon>
        <taxon>Troglotrematidae</taxon>
        <taxon>Paragonimus</taxon>
    </lineage>
</organism>
<evidence type="ECO:0000256" key="1">
    <source>
        <dbReference type="ARBA" id="ARBA00010617"/>
    </source>
</evidence>
<comment type="caution">
    <text evidence="4">The sequence shown here is derived from an EMBL/GenBank/DDBJ whole genome shotgun (WGS) entry which is preliminary data.</text>
</comment>
<accession>A0A8J4WLG6</accession>
<keyword evidence="3" id="KW-0812">Transmembrane</keyword>
<dbReference type="AlphaFoldDB" id="A0A8J4WLG6"/>
<keyword evidence="5" id="KW-1185">Reference proteome</keyword>
<evidence type="ECO:0000313" key="5">
    <source>
        <dbReference type="Proteomes" id="UP000748531"/>
    </source>
</evidence>
<dbReference type="GO" id="GO:0020037">
    <property type="term" value="F:heme binding"/>
    <property type="evidence" value="ECO:0007669"/>
    <property type="project" value="InterPro"/>
</dbReference>
<proteinExistence type="inferred from homology"/>
<name>A0A8J4WLG6_9TREM</name>
<evidence type="ECO:0000313" key="4">
    <source>
        <dbReference type="EMBL" id="KAF5394810.1"/>
    </source>
</evidence>
<evidence type="ECO:0000256" key="3">
    <source>
        <dbReference type="SAM" id="Phobius"/>
    </source>
</evidence>
<dbReference type="Proteomes" id="UP000748531">
    <property type="component" value="Unassembled WGS sequence"/>
</dbReference>
<protein>
    <recommendedName>
        <fullName evidence="6">Cytochrome P450</fullName>
    </recommendedName>
</protein>
<sequence length="571" mass="64599">MEPPAQLLVYSGLFASTRSLDVPLKILFTLLSFLILFLAAAWHISRKSYNRAPRGHNFSVSRVSDLFRLDLRDLLVSVGTSGNPVAFSGQLGRHNVLVVNDWKLINVYEQVENLDYFYSSAPKLLRRNWYGLLMSDSTLSNRTELRTVLLHAFDTLPNHTYSSIGSFGVFLSGLGKHLLDDQVIRAPHDLDRWLWVLVAEFLFFNSPAFADKYVNSSSLHNLQPKSQFISQLALVITCLECYHIEGDTKTICAERFNEHFPTPNELLSGLDHLFVPLIQHATEQYVLHISAPKMDGKPLGETSGTFLDQLIKAHHHLDSEGEYVKFLKTAHLVHSLAEVCLILRNSLSQHLWVLFAVLAQRPQWQIRILHDVVDAFHGKFQRSYSKSLLLHQTHCIVWTKALVSEAMRFCSPGWPFACIRQAVRDGQLNNYDFAEGELVIFNQPAYLSDPELWARKSRDETPSADYGDGSGDPSSRLPFDPARFIGTGAAADRTTQLCLPVHWARFLLIGYTVCIPNEVVHRLLTAILLNFFAAGWRVKLDSQDEDVQTSSDLPVWLTSTLPSVRLFVSTQ</sequence>
<feature type="transmembrane region" description="Helical" evidence="3">
    <location>
        <begin position="26"/>
        <end position="44"/>
    </location>
</feature>
<comment type="similarity">
    <text evidence="1">Belongs to the cytochrome P450 family.</text>
</comment>
<reference evidence="4" key="1">
    <citation type="submission" date="2019-05" db="EMBL/GenBank/DDBJ databases">
        <title>Annotation for the trematode Paragonimus heterotremus.</title>
        <authorList>
            <person name="Choi Y.-J."/>
        </authorList>
    </citation>
    <scope>NUCLEOTIDE SEQUENCE</scope>
    <source>
        <strain evidence="4">LC</strain>
    </source>
</reference>
<dbReference type="EMBL" id="LUCH01017673">
    <property type="protein sequence ID" value="KAF5394810.1"/>
    <property type="molecule type" value="Genomic_DNA"/>
</dbReference>
<dbReference type="OrthoDB" id="6239388at2759"/>
<keyword evidence="3" id="KW-0472">Membrane</keyword>
<dbReference type="GO" id="GO:0004497">
    <property type="term" value="F:monooxygenase activity"/>
    <property type="evidence" value="ECO:0007669"/>
    <property type="project" value="InterPro"/>
</dbReference>
<gene>
    <name evidence="4" type="ORF">PHET_10130</name>
</gene>
<dbReference type="Pfam" id="PF00067">
    <property type="entry name" value="p450"/>
    <property type="match status" value="1"/>
</dbReference>
<keyword evidence="3" id="KW-1133">Transmembrane helix</keyword>